<dbReference type="Proteomes" id="UP001476798">
    <property type="component" value="Unassembled WGS sequence"/>
</dbReference>
<evidence type="ECO:0000313" key="7">
    <source>
        <dbReference type="Proteomes" id="UP001476798"/>
    </source>
</evidence>
<dbReference type="InterPro" id="IPR036400">
    <property type="entry name" value="Cyt_B5-like_heme/steroid_sf"/>
</dbReference>
<feature type="region of interest" description="Disordered" evidence="3">
    <location>
        <begin position="260"/>
        <end position="286"/>
    </location>
</feature>
<accession>A0ABV0PC90</accession>
<keyword evidence="4" id="KW-0472">Membrane</keyword>
<evidence type="ECO:0000256" key="4">
    <source>
        <dbReference type="SAM" id="Phobius"/>
    </source>
</evidence>
<dbReference type="SUPFAM" id="SSF46785">
    <property type="entry name" value="Winged helix' DNA-binding domain"/>
    <property type="match status" value="1"/>
</dbReference>
<feature type="region of interest" description="Disordered" evidence="3">
    <location>
        <begin position="213"/>
        <end position="247"/>
    </location>
</feature>
<dbReference type="InterPro" id="IPR006630">
    <property type="entry name" value="La_HTH"/>
</dbReference>
<reference evidence="6 7" key="1">
    <citation type="submission" date="2021-06" db="EMBL/GenBank/DDBJ databases">
        <authorList>
            <person name="Palmer J.M."/>
        </authorList>
    </citation>
    <scope>NUCLEOTIDE SEQUENCE [LARGE SCALE GENOMIC DNA]</scope>
    <source>
        <strain evidence="6 7">GA_2019</strain>
        <tissue evidence="6">Muscle</tissue>
    </source>
</reference>
<dbReference type="Pfam" id="PF21071">
    <property type="entry name" value="LARP1_HEAT"/>
    <property type="match status" value="1"/>
</dbReference>
<evidence type="ECO:0000256" key="2">
    <source>
        <dbReference type="PROSITE-ProRule" id="PRU00332"/>
    </source>
</evidence>
<proteinExistence type="predicted"/>
<organism evidence="6 7">
    <name type="scientific">Goodea atripinnis</name>
    <dbReference type="NCBI Taxonomy" id="208336"/>
    <lineage>
        <taxon>Eukaryota</taxon>
        <taxon>Metazoa</taxon>
        <taxon>Chordata</taxon>
        <taxon>Craniata</taxon>
        <taxon>Vertebrata</taxon>
        <taxon>Euteleostomi</taxon>
        <taxon>Actinopterygii</taxon>
        <taxon>Neopterygii</taxon>
        <taxon>Teleostei</taxon>
        <taxon>Neoteleostei</taxon>
        <taxon>Acanthomorphata</taxon>
        <taxon>Ovalentaria</taxon>
        <taxon>Atherinomorphae</taxon>
        <taxon>Cyprinodontiformes</taxon>
        <taxon>Goodeidae</taxon>
        <taxon>Goodea</taxon>
    </lineage>
</organism>
<evidence type="ECO:0000256" key="1">
    <source>
        <dbReference type="ARBA" id="ARBA00022884"/>
    </source>
</evidence>
<keyword evidence="4" id="KW-0812">Transmembrane</keyword>
<evidence type="ECO:0000313" key="6">
    <source>
        <dbReference type="EMBL" id="MEQ2181002.1"/>
    </source>
</evidence>
<evidence type="ECO:0000256" key="3">
    <source>
        <dbReference type="SAM" id="MobiDB-lite"/>
    </source>
</evidence>
<feature type="compositionally biased region" description="Polar residues" evidence="3">
    <location>
        <begin position="219"/>
        <end position="241"/>
    </location>
</feature>
<dbReference type="InterPro" id="IPR036390">
    <property type="entry name" value="WH_DNA-bd_sf"/>
</dbReference>
<keyword evidence="4" id="KW-1133">Transmembrane helix</keyword>
<dbReference type="PANTHER" id="PTHR22792:SF51">
    <property type="entry name" value="LA-RELATED PROTEIN 1"/>
    <property type="match status" value="1"/>
</dbReference>
<name>A0ABV0PC90_9TELE</name>
<dbReference type="EMBL" id="JAHRIO010070308">
    <property type="protein sequence ID" value="MEQ2181002.1"/>
    <property type="molecule type" value="Genomic_DNA"/>
</dbReference>
<sequence>MQSWLGNKRKWVSLPLEEVSRDDADMTSGGYPAQLDTDPIRDSSDPTSPSQMVHGNRAQYDSRSRYEYSLNYRDTRTSDGSVQVPTEFGTNMVYYYDDGSKVQMYTGFLPISLIASFHRVQALTTDVNLIMEALKRSTEVELVDDKIRCKIEPDRWPIPAPPIVGSPRTDFSQLINCPEFVPRQNLNPINAGHCADSSVSNVLGLSATSPVKEPLVESAQLQESAEPSSSNQDSPPASNNSKDAHTPDPEAWIQVEKRHRQTFGKSKGESKAPPLSNQLPPQAEPDQEELDFMFDEEMEQMAPRKNKFTIWSDEDDSDYELDDQDVNKILIVTQTPPYLRKHPGGDRTGNRESRAKITADLAKAINDGLYYYEQDLWKGEEQIECSKQDVENFKKLNVISKDEFDTLTPKVPVDPNQEVPPPPMPVNSGAELAHSLPTTVPESPSASQPRTPRTPRTPGRQDPNKTPRFYPVMKESGTVDGQMPRKKKTRHSSNPPQEAHIGWVMDSRQHIYSCYSHQWYGLECLFRYYSYGLEKRFRLDLFKDFQEETLKDFEKGQLYGLEKFWAFLKYSKIKNQPIDPKLQGHLSKFKNLEDFRVVEKAPAVSVRRLPCVYLSLLVSCPESTIFHTERLLNWRKLCSMADDGDSSNGPVDTNGGQGAAEESDGLGLGGMLLNISILVLVIAVCLAVYRRWGRRLVSDGAHGDEGPMLTKMRRRDFTLEQLREYDGVQNPRILMAVNMKVFDVTSGKKFYGKGERGSGRRL</sequence>
<protein>
    <recommendedName>
        <fullName evidence="5">HTH La-type RNA-binding domain-containing protein</fullName>
    </recommendedName>
</protein>
<feature type="domain" description="HTH La-type RNA-binding" evidence="5">
    <location>
        <begin position="59"/>
        <end position="160"/>
    </location>
</feature>
<dbReference type="Gene3D" id="3.10.120.10">
    <property type="entry name" value="Cytochrome b5-like heme/steroid binding domain"/>
    <property type="match status" value="1"/>
</dbReference>
<dbReference type="InterPro" id="IPR006607">
    <property type="entry name" value="DM15"/>
</dbReference>
<keyword evidence="1 2" id="KW-0694">RNA-binding</keyword>
<dbReference type="InterPro" id="IPR045180">
    <property type="entry name" value="La_dom_prot"/>
</dbReference>
<dbReference type="SUPFAM" id="SSF55856">
    <property type="entry name" value="Cytochrome b5-like heme/steroid binding domain"/>
    <property type="match status" value="1"/>
</dbReference>
<dbReference type="InterPro" id="IPR036388">
    <property type="entry name" value="WH-like_DNA-bd_sf"/>
</dbReference>
<dbReference type="Gene3D" id="1.10.10.10">
    <property type="entry name" value="Winged helix-like DNA-binding domain superfamily/Winged helix DNA-binding domain"/>
    <property type="match status" value="1"/>
</dbReference>
<dbReference type="PROSITE" id="PS50961">
    <property type="entry name" value="HTH_LA"/>
    <property type="match status" value="1"/>
</dbReference>
<dbReference type="PANTHER" id="PTHR22792">
    <property type="entry name" value="LUPUS LA PROTEIN-RELATED"/>
    <property type="match status" value="1"/>
</dbReference>
<feature type="compositionally biased region" description="Low complexity" evidence="3">
    <location>
        <begin position="449"/>
        <end position="458"/>
    </location>
</feature>
<gene>
    <name evidence="6" type="ORF">GOODEAATRI_006971</name>
</gene>
<feature type="transmembrane region" description="Helical" evidence="4">
    <location>
        <begin position="666"/>
        <end position="689"/>
    </location>
</feature>
<feature type="region of interest" description="Disordered" evidence="3">
    <location>
        <begin position="406"/>
        <end position="498"/>
    </location>
</feature>
<comment type="caution">
    <text evidence="6">The sequence shown here is derived from an EMBL/GenBank/DDBJ whole genome shotgun (WGS) entry which is preliminary data.</text>
</comment>
<evidence type="ECO:0000259" key="5">
    <source>
        <dbReference type="PROSITE" id="PS50961"/>
    </source>
</evidence>
<keyword evidence="7" id="KW-1185">Reference proteome</keyword>
<feature type="compositionally biased region" description="Polar residues" evidence="3">
    <location>
        <begin position="436"/>
        <end position="448"/>
    </location>
</feature>
<feature type="region of interest" description="Disordered" evidence="3">
    <location>
        <begin position="22"/>
        <end position="58"/>
    </location>
</feature>
<dbReference type="SMART" id="SM00715">
    <property type="entry name" value="LA"/>
    <property type="match status" value="1"/>
</dbReference>